<evidence type="ECO:0000256" key="3">
    <source>
        <dbReference type="ARBA" id="ARBA00005902"/>
    </source>
</evidence>
<dbReference type="GO" id="GO:0043565">
    <property type="term" value="F:sequence-specific DNA binding"/>
    <property type="evidence" value="ECO:0007669"/>
    <property type="project" value="InterPro"/>
</dbReference>
<evidence type="ECO:0000256" key="4">
    <source>
        <dbReference type="ARBA" id="ARBA00022490"/>
    </source>
</evidence>
<comment type="similarity">
    <text evidence="3">Belongs to the translin family.</text>
</comment>
<dbReference type="PANTHER" id="PTHR10741">
    <property type="entry name" value="TRANSLIN AND TRANSLIN ASSOCIATED PROTEIN X"/>
    <property type="match status" value="1"/>
</dbReference>
<protein>
    <recommendedName>
        <fullName evidence="8">Translin</fullName>
    </recommendedName>
</protein>
<dbReference type="InterPro" id="IPR036081">
    <property type="entry name" value="Translin_sf"/>
</dbReference>
<dbReference type="Pfam" id="PF01997">
    <property type="entry name" value="Translin"/>
    <property type="match status" value="1"/>
</dbReference>
<keyword evidence="7" id="KW-1185">Reference proteome</keyword>
<dbReference type="GO" id="GO:0005737">
    <property type="term" value="C:cytoplasm"/>
    <property type="evidence" value="ECO:0007669"/>
    <property type="project" value="UniProtKB-SubCell"/>
</dbReference>
<sequence>MSHLIDQDDFNGLQTWVEKYDQRREQVIQISRKIEKSSKQAIFSLHRNDGAEAAARLQAAEAAIEELLPTVRGTPALRYGSFSRAMEEYAEAVVFRGYLVERRLVPSSAVRHAEPEEYLGGVLDFTGELNRFAVLRATERDVAEVRRARDLVEAIFAAFIQFDLRNGALRKKYDALKYCLRKLENTLYELSLTAAGLPVTLGGDRDKEPDATETAAEES</sequence>
<evidence type="ECO:0000313" key="7">
    <source>
        <dbReference type="Proteomes" id="UP001255856"/>
    </source>
</evidence>
<name>A0AAD9MIM9_PROWI</name>
<evidence type="ECO:0000256" key="1">
    <source>
        <dbReference type="ARBA" id="ARBA00004123"/>
    </source>
</evidence>
<dbReference type="InterPro" id="IPR016069">
    <property type="entry name" value="Translin_C"/>
</dbReference>
<evidence type="ECO:0008006" key="8">
    <source>
        <dbReference type="Google" id="ProtNLM"/>
    </source>
</evidence>
<dbReference type="Proteomes" id="UP001255856">
    <property type="component" value="Unassembled WGS sequence"/>
</dbReference>
<dbReference type="GO" id="GO:0005634">
    <property type="term" value="C:nucleus"/>
    <property type="evidence" value="ECO:0007669"/>
    <property type="project" value="UniProtKB-SubCell"/>
</dbReference>
<dbReference type="InterPro" id="IPR016068">
    <property type="entry name" value="Translin_N"/>
</dbReference>
<comment type="caution">
    <text evidence="6">The sequence shown here is derived from an EMBL/GenBank/DDBJ whole genome shotgun (WGS) entry which is preliminary data.</text>
</comment>
<dbReference type="AlphaFoldDB" id="A0AAD9MIM9"/>
<dbReference type="CDD" id="cd14820">
    <property type="entry name" value="TRAX"/>
    <property type="match status" value="1"/>
</dbReference>
<dbReference type="Gene3D" id="1.20.58.190">
    <property type="entry name" value="Translin, domain 1"/>
    <property type="match status" value="1"/>
</dbReference>
<organism evidence="6 7">
    <name type="scientific">Prototheca wickerhamii</name>
    <dbReference type="NCBI Taxonomy" id="3111"/>
    <lineage>
        <taxon>Eukaryota</taxon>
        <taxon>Viridiplantae</taxon>
        <taxon>Chlorophyta</taxon>
        <taxon>core chlorophytes</taxon>
        <taxon>Trebouxiophyceae</taxon>
        <taxon>Chlorellales</taxon>
        <taxon>Chlorellaceae</taxon>
        <taxon>Prototheca</taxon>
    </lineage>
</organism>
<evidence type="ECO:0000313" key="6">
    <source>
        <dbReference type="EMBL" id="KAK2080429.1"/>
    </source>
</evidence>
<evidence type="ECO:0000256" key="2">
    <source>
        <dbReference type="ARBA" id="ARBA00004496"/>
    </source>
</evidence>
<dbReference type="SUPFAM" id="SSF74784">
    <property type="entry name" value="Translin"/>
    <property type="match status" value="1"/>
</dbReference>
<accession>A0AAD9MIM9</accession>
<dbReference type="Gene3D" id="1.20.58.200">
    <property type="entry name" value="Translin, domain 2"/>
    <property type="match status" value="1"/>
</dbReference>
<dbReference type="EMBL" id="JASFZW010000001">
    <property type="protein sequence ID" value="KAK2080429.1"/>
    <property type="molecule type" value="Genomic_DNA"/>
</dbReference>
<keyword evidence="4" id="KW-0963">Cytoplasm</keyword>
<proteinExistence type="inferred from homology"/>
<comment type="subcellular location">
    <subcellularLocation>
        <location evidence="2">Cytoplasm</location>
    </subcellularLocation>
    <subcellularLocation>
        <location evidence="1">Nucleus</location>
    </subcellularLocation>
</comment>
<keyword evidence="5" id="KW-0539">Nucleus</keyword>
<reference evidence="6" key="1">
    <citation type="submission" date="2021-01" db="EMBL/GenBank/DDBJ databases">
        <authorList>
            <person name="Eckstrom K.M.E."/>
        </authorList>
    </citation>
    <scope>NUCLEOTIDE SEQUENCE</scope>
    <source>
        <strain evidence="6">UVCC 0001</strain>
    </source>
</reference>
<gene>
    <name evidence="6" type="ORF">QBZ16_000282</name>
</gene>
<evidence type="ECO:0000256" key="5">
    <source>
        <dbReference type="ARBA" id="ARBA00023242"/>
    </source>
</evidence>
<dbReference type="InterPro" id="IPR002848">
    <property type="entry name" value="Translin_fam"/>
</dbReference>